<dbReference type="PANTHER" id="PTHR37540">
    <property type="entry name" value="TRANSCRIPTION FACTOR (ACR-2), PUTATIVE-RELATED-RELATED"/>
    <property type="match status" value="1"/>
</dbReference>
<gene>
    <name evidence="2" type="ORF">PV04_06097</name>
</gene>
<accession>A0A0D2FFH2</accession>
<evidence type="ECO:0000313" key="2">
    <source>
        <dbReference type="EMBL" id="KIW66803.1"/>
    </source>
</evidence>
<name>A0A0D2FFH2_9EURO</name>
<organism evidence="2 3">
    <name type="scientific">Phialophora macrospora</name>
    <dbReference type="NCBI Taxonomy" id="1851006"/>
    <lineage>
        <taxon>Eukaryota</taxon>
        <taxon>Fungi</taxon>
        <taxon>Dikarya</taxon>
        <taxon>Ascomycota</taxon>
        <taxon>Pezizomycotina</taxon>
        <taxon>Eurotiomycetes</taxon>
        <taxon>Chaetothyriomycetidae</taxon>
        <taxon>Chaetothyriales</taxon>
        <taxon>Herpotrichiellaceae</taxon>
        <taxon>Phialophora</taxon>
    </lineage>
</organism>
<dbReference type="AlphaFoldDB" id="A0A0D2FFH2"/>
<dbReference type="HOGENOM" id="CLU_025452_0_0_1"/>
<proteinExistence type="predicted"/>
<dbReference type="Proteomes" id="UP000054266">
    <property type="component" value="Unassembled WGS sequence"/>
</dbReference>
<dbReference type="EMBL" id="KN846959">
    <property type="protein sequence ID" value="KIW66803.1"/>
    <property type="molecule type" value="Genomic_DNA"/>
</dbReference>
<reference evidence="2 3" key="1">
    <citation type="submission" date="2015-01" db="EMBL/GenBank/DDBJ databases">
        <title>The Genome Sequence of Capronia semiimmersa CBS27337.</title>
        <authorList>
            <consortium name="The Broad Institute Genomics Platform"/>
            <person name="Cuomo C."/>
            <person name="de Hoog S."/>
            <person name="Gorbushina A."/>
            <person name="Stielow B."/>
            <person name="Teixiera M."/>
            <person name="Abouelleil A."/>
            <person name="Chapman S.B."/>
            <person name="Priest M."/>
            <person name="Young S.K."/>
            <person name="Wortman J."/>
            <person name="Nusbaum C."/>
            <person name="Birren B."/>
        </authorList>
    </citation>
    <scope>NUCLEOTIDE SEQUENCE [LARGE SCALE GENOMIC DNA]</scope>
    <source>
        <strain evidence="2 3">CBS 27337</strain>
    </source>
</reference>
<feature type="compositionally biased region" description="Polar residues" evidence="1">
    <location>
        <begin position="76"/>
        <end position="92"/>
    </location>
</feature>
<sequence>MTMAADNGKPTFSANLLWVNHDARNMQAQPHRQRVFSHIQQQYRPWLKRELRKSVKVPTTNFRRTSLDSEEDRSEMSGTSPASSFTSYTSDFMRSPDRSPPRSVQDISLFQGNSDPFAAYPIKVSARVNDILRFYRDIVLPSQYHTTPDGWRTLEAAADDWRDVIRSLHEKGGALGFVARWAQVASNTTENPELALQSLKFRSQSTSELLKKVRQGSGIASRSSYWHIIALYMAEAQAGNADAAWTHATMLARALRHESEHGHVDITSLRSFMYNEACACCMFLRKPVLDYDRWISKVFEKPWTEGREQLPAMQLSFPTCLDPSIDDDFLKDMFIRQREGLAVWRHGSGRAEGLSPEVFTWWCSSHLVKHTRLLKYALDCIDAAKELKGAQPRILEKNAYLALTAVYWTRLIAGDETLLGKEIFQTKKPLRRLTQELLEKERHRIEFTGSMQFANARLWALYVGAQAEHDQYGVCNAHDSWFSDEFSLQAARMDLHSWEAVHRILDGFLDSDVVEPHGWRFAPALLLKRPPLPLRGDCGKSFDFP</sequence>
<protein>
    <submittedName>
        <fullName evidence="2">Uncharacterized protein</fullName>
    </submittedName>
</protein>
<feature type="region of interest" description="Disordered" evidence="1">
    <location>
        <begin position="62"/>
        <end position="106"/>
    </location>
</feature>
<dbReference type="PANTHER" id="PTHR37540:SF5">
    <property type="entry name" value="TRANSCRIPTION FACTOR DOMAIN-CONTAINING PROTEIN"/>
    <property type="match status" value="1"/>
</dbReference>
<evidence type="ECO:0000313" key="3">
    <source>
        <dbReference type="Proteomes" id="UP000054266"/>
    </source>
</evidence>
<keyword evidence="3" id="KW-1185">Reference proteome</keyword>
<evidence type="ECO:0000256" key="1">
    <source>
        <dbReference type="SAM" id="MobiDB-lite"/>
    </source>
</evidence>